<gene>
    <name evidence="1" type="ORF">NDN08_006147</name>
</gene>
<sequence>MQVWSDQRPRLEYFEYLEKGAKKLEDDQKSIIVGDGRIGSLLYELGGENDIMVRRGDTIPDEPGPVYLCTRNDSLGEIIEKCPENKKDDLVFIQNGYIEPVLQKYSLPEDVTKANIYFAVTEKGAVPIDGVTEECPDGMTTATGRWSEAFRQRLKKAKTPLKCIVQNKRDYRRSMYDKLIWISAFNLIGSVHGNITMGDVAKRHKKEVKEMVGEMRHMCRASLAVVLFPKLEERLLQYASKVDFFPTALKEFQWRNGYFYNFSQIARENGFDDPTPMHTAYLLEGKEMGLIDWVHER</sequence>
<evidence type="ECO:0008006" key="3">
    <source>
        <dbReference type="Google" id="ProtNLM"/>
    </source>
</evidence>
<name>A0AAV8UNU1_9RHOD</name>
<dbReference type="EMBL" id="JAMWBK010000008">
    <property type="protein sequence ID" value="KAJ8902827.1"/>
    <property type="molecule type" value="Genomic_DNA"/>
</dbReference>
<reference evidence="1 2" key="1">
    <citation type="journal article" date="2023" name="Nat. Commun.">
        <title>Origin of minicircular mitochondrial genomes in red algae.</title>
        <authorList>
            <person name="Lee Y."/>
            <person name="Cho C.H."/>
            <person name="Lee Y.M."/>
            <person name="Park S.I."/>
            <person name="Yang J.H."/>
            <person name="West J.A."/>
            <person name="Bhattacharya D."/>
            <person name="Yoon H.S."/>
        </authorList>
    </citation>
    <scope>NUCLEOTIDE SEQUENCE [LARGE SCALE GENOMIC DNA]</scope>
    <source>
        <strain evidence="1 2">CCMP1338</strain>
        <tissue evidence="1">Whole cell</tissue>
    </source>
</reference>
<dbReference type="PANTHER" id="PTHR34044">
    <property type="entry name" value="NUCLEAR PROTEIN"/>
    <property type="match status" value="1"/>
</dbReference>
<proteinExistence type="predicted"/>
<keyword evidence="2" id="KW-1185">Reference proteome</keyword>
<dbReference type="AlphaFoldDB" id="A0AAV8UNU1"/>
<accession>A0AAV8UNU1</accession>
<evidence type="ECO:0000313" key="1">
    <source>
        <dbReference type="EMBL" id="KAJ8902827.1"/>
    </source>
</evidence>
<organism evidence="1 2">
    <name type="scientific">Rhodosorus marinus</name>
    <dbReference type="NCBI Taxonomy" id="101924"/>
    <lineage>
        <taxon>Eukaryota</taxon>
        <taxon>Rhodophyta</taxon>
        <taxon>Stylonematophyceae</taxon>
        <taxon>Stylonematales</taxon>
        <taxon>Stylonemataceae</taxon>
        <taxon>Rhodosorus</taxon>
    </lineage>
</organism>
<comment type="caution">
    <text evidence="1">The sequence shown here is derived from an EMBL/GenBank/DDBJ whole genome shotgun (WGS) entry which is preliminary data.</text>
</comment>
<dbReference type="PANTHER" id="PTHR34044:SF1">
    <property type="entry name" value="NUCLEAR PROTEIN"/>
    <property type="match status" value="1"/>
</dbReference>
<evidence type="ECO:0000313" key="2">
    <source>
        <dbReference type="Proteomes" id="UP001157974"/>
    </source>
</evidence>
<dbReference type="Proteomes" id="UP001157974">
    <property type="component" value="Unassembled WGS sequence"/>
</dbReference>
<protein>
    <recommendedName>
        <fullName evidence="3">Ketopantoate reductase C-terminal domain-containing protein</fullName>
    </recommendedName>
</protein>